<gene>
    <name evidence="1" type="ordered locus">Tpen_1326</name>
</gene>
<sequence>MAVNLIDKCRYDSSRSINYYTERLAGLMSVVGQRRGGRSTHAYTKEVRRALETLVIYAWGKDELIPEIARAHIPDELRSRVARECFASLLEGLLRKFVEASKDISVGSRIELMNIVVSSIAEMAMHRSFPPYVEQFLSEVFPREPGKVENVVETGESE</sequence>
<reference evidence="2" key="1">
    <citation type="journal article" date="2008" name="J. Bacteriol.">
        <title>Genome sequence of Thermofilum pendens reveals an exceptional loss of biosynthetic pathways without genome reduction.</title>
        <authorList>
            <person name="Anderson I."/>
            <person name="Rodriguez J."/>
            <person name="Susanti D."/>
            <person name="Porat I."/>
            <person name="Reich C."/>
            <person name="Ulrich L.E."/>
            <person name="Elkins J.G."/>
            <person name="Mavromatis K."/>
            <person name="Lykidis A."/>
            <person name="Kim E."/>
            <person name="Thompson L.S."/>
            <person name="Nolan M."/>
            <person name="Land M."/>
            <person name="Copeland A."/>
            <person name="Lapidus A."/>
            <person name="Lucas S."/>
            <person name="Detter C."/>
            <person name="Zhulin I.B."/>
            <person name="Olsen G.J."/>
            <person name="Whitman W."/>
            <person name="Mukhopadhyay B."/>
            <person name="Bristow J."/>
            <person name="Kyrpides N."/>
        </authorList>
    </citation>
    <scope>NUCLEOTIDE SEQUENCE [LARGE SCALE GENOMIC DNA]</scope>
    <source>
        <strain evidence="2">DSM 2475 / Hrk 5</strain>
    </source>
</reference>
<dbReference type="EnsemblBacteria" id="ABL78723">
    <property type="protein sequence ID" value="ABL78723"/>
    <property type="gene ID" value="Tpen_1326"/>
</dbReference>
<organism evidence="1 2">
    <name type="scientific">Thermofilum pendens (strain DSM 2475 / Hrk 5)</name>
    <dbReference type="NCBI Taxonomy" id="368408"/>
    <lineage>
        <taxon>Archaea</taxon>
        <taxon>Thermoproteota</taxon>
        <taxon>Thermoprotei</taxon>
        <taxon>Thermofilales</taxon>
        <taxon>Thermofilaceae</taxon>
        <taxon>Thermofilum</taxon>
    </lineage>
</organism>
<proteinExistence type="predicted"/>
<evidence type="ECO:0000313" key="1">
    <source>
        <dbReference type="EMBL" id="ABL78723.1"/>
    </source>
</evidence>
<keyword evidence="2" id="KW-1185">Reference proteome</keyword>
<protein>
    <submittedName>
        <fullName evidence="1">Uncharacterized protein</fullName>
    </submittedName>
</protein>
<dbReference type="Proteomes" id="UP000000641">
    <property type="component" value="Chromosome"/>
</dbReference>
<dbReference type="HOGENOM" id="CLU_1665590_0_0_2"/>
<dbReference type="RefSeq" id="WP_011752988.1">
    <property type="nucleotide sequence ID" value="NC_008698.1"/>
</dbReference>
<accession>A1RZU3</accession>
<dbReference type="AlphaFoldDB" id="A1RZU3"/>
<dbReference type="EMBL" id="CP000505">
    <property type="protein sequence ID" value="ABL78723.1"/>
    <property type="molecule type" value="Genomic_DNA"/>
</dbReference>
<name>A1RZU3_THEPD</name>
<dbReference type="KEGG" id="tpe:Tpen_1326"/>
<dbReference type="GeneID" id="4601565"/>
<evidence type="ECO:0000313" key="2">
    <source>
        <dbReference type="Proteomes" id="UP000000641"/>
    </source>
</evidence>
<dbReference type="STRING" id="368408.Tpen_1326"/>